<sequence>MQKSRSRSARRDSPQSRWTAHRRSGKRWR</sequence>
<gene>
    <name evidence="2" type="ORF">DILT_LOCUS12739</name>
</gene>
<dbReference type="Proteomes" id="UP000281553">
    <property type="component" value="Unassembled WGS sequence"/>
</dbReference>
<keyword evidence="3" id="KW-1185">Reference proteome</keyword>
<proteinExistence type="predicted"/>
<dbReference type="AlphaFoldDB" id="A0A3P7M3S3"/>
<feature type="region of interest" description="Disordered" evidence="1">
    <location>
        <begin position="1"/>
        <end position="29"/>
    </location>
</feature>
<evidence type="ECO:0000313" key="2">
    <source>
        <dbReference type="EMBL" id="VDN16908.1"/>
    </source>
</evidence>
<reference evidence="2 3" key="1">
    <citation type="submission" date="2018-11" db="EMBL/GenBank/DDBJ databases">
        <authorList>
            <consortium name="Pathogen Informatics"/>
        </authorList>
    </citation>
    <scope>NUCLEOTIDE SEQUENCE [LARGE SCALE GENOMIC DNA]</scope>
</reference>
<accession>A0A3P7M3S3</accession>
<evidence type="ECO:0000256" key="1">
    <source>
        <dbReference type="SAM" id="MobiDB-lite"/>
    </source>
</evidence>
<organism evidence="2 3">
    <name type="scientific">Dibothriocephalus latus</name>
    <name type="common">Fish tapeworm</name>
    <name type="synonym">Diphyllobothrium latum</name>
    <dbReference type="NCBI Taxonomy" id="60516"/>
    <lineage>
        <taxon>Eukaryota</taxon>
        <taxon>Metazoa</taxon>
        <taxon>Spiralia</taxon>
        <taxon>Lophotrochozoa</taxon>
        <taxon>Platyhelminthes</taxon>
        <taxon>Cestoda</taxon>
        <taxon>Eucestoda</taxon>
        <taxon>Diphyllobothriidea</taxon>
        <taxon>Diphyllobothriidae</taxon>
        <taxon>Dibothriocephalus</taxon>
    </lineage>
</organism>
<feature type="compositionally biased region" description="Basic residues" evidence="1">
    <location>
        <begin position="19"/>
        <end position="29"/>
    </location>
</feature>
<dbReference type="EMBL" id="UYRU01067543">
    <property type="protein sequence ID" value="VDN16908.1"/>
    <property type="molecule type" value="Genomic_DNA"/>
</dbReference>
<evidence type="ECO:0000313" key="3">
    <source>
        <dbReference type="Proteomes" id="UP000281553"/>
    </source>
</evidence>
<protein>
    <submittedName>
        <fullName evidence="2">Uncharacterized protein</fullName>
    </submittedName>
</protein>
<name>A0A3P7M3S3_DIBLA</name>